<dbReference type="InterPro" id="IPR030395">
    <property type="entry name" value="GP_PDE_dom"/>
</dbReference>
<comment type="caution">
    <text evidence="3">The sequence shown here is derived from an EMBL/GenBank/DDBJ whole genome shotgun (WGS) entry which is preliminary data.</text>
</comment>
<keyword evidence="1" id="KW-0472">Membrane</keyword>
<sequence length="354" mass="40322">MAANSSAGQSPVGRPSIVPPVVVQPGVESLDSPVAISEDTVFQVPSFAKATMDRQGRRMPQCIAHRGYKAKYPENTLLAFEEALKAGAKAIETDVHLTKDDVVVLSHDQTLKRCFGKKDRVLESNWDDIKNLRTLAPPHVPMPRLLDLLEYLTQPGLEDVWVLLDIKLDNQADDVMRLIASTINSVKPSPERPWKDRIVLGIWAAKYLALAERHLLGFSVMHIGYKISYARQFESVPNVGFNLMVHMLMAPGGKGFIHDCQQKLHRQLLAWTVNEKDKMEWCIRRRVDGVITDDPSLFNSVCQRYDELAKEPLIPVGFRTILDVLRIYILVMAFFWLFRRRVKDSDLIRKVRKE</sequence>
<dbReference type="Proteomes" id="UP001296104">
    <property type="component" value="Unassembled WGS sequence"/>
</dbReference>
<protein>
    <submittedName>
        <fullName evidence="3">Related to glycerophosphoryl diester phosphodiesterase family</fullName>
    </submittedName>
</protein>
<evidence type="ECO:0000313" key="4">
    <source>
        <dbReference type="Proteomes" id="UP001296104"/>
    </source>
</evidence>
<feature type="transmembrane region" description="Helical" evidence="1">
    <location>
        <begin position="316"/>
        <end position="338"/>
    </location>
</feature>
<name>A0AAI8Z826_9PEZI</name>
<proteinExistence type="predicted"/>
<evidence type="ECO:0000259" key="2">
    <source>
        <dbReference type="PROSITE" id="PS51704"/>
    </source>
</evidence>
<gene>
    <name evidence="3" type="ORF">LECACI_7A009341</name>
</gene>
<organism evidence="3 4">
    <name type="scientific">Lecanosticta acicola</name>
    <dbReference type="NCBI Taxonomy" id="111012"/>
    <lineage>
        <taxon>Eukaryota</taxon>
        <taxon>Fungi</taxon>
        <taxon>Dikarya</taxon>
        <taxon>Ascomycota</taxon>
        <taxon>Pezizomycotina</taxon>
        <taxon>Dothideomycetes</taxon>
        <taxon>Dothideomycetidae</taxon>
        <taxon>Mycosphaerellales</taxon>
        <taxon>Mycosphaerellaceae</taxon>
        <taxon>Lecanosticta</taxon>
    </lineage>
</organism>
<keyword evidence="1" id="KW-0812">Transmembrane</keyword>
<feature type="domain" description="GP-PDE" evidence="2">
    <location>
        <begin position="60"/>
        <end position="302"/>
    </location>
</feature>
<dbReference type="PANTHER" id="PTHR43805">
    <property type="entry name" value="GLYCEROPHOSPHORYL DIESTER PHOSPHODIESTERASE"/>
    <property type="match status" value="1"/>
</dbReference>
<dbReference type="SUPFAM" id="SSF51695">
    <property type="entry name" value="PLC-like phosphodiesterases"/>
    <property type="match status" value="1"/>
</dbReference>
<evidence type="ECO:0000256" key="1">
    <source>
        <dbReference type="SAM" id="Phobius"/>
    </source>
</evidence>
<dbReference type="AlphaFoldDB" id="A0AAI8Z826"/>
<dbReference type="PANTHER" id="PTHR43805:SF1">
    <property type="entry name" value="GP-PDE DOMAIN-CONTAINING PROTEIN"/>
    <property type="match status" value="1"/>
</dbReference>
<dbReference type="GO" id="GO:0006629">
    <property type="term" value="P:lipid metabolic process"/>
    <property type="evidence" value="ECO:0007669"/>
    <property type="project" value="InterPro"/>
</dbReference>
<dbReference type="EMBL" id="CAVMBE010000107">
    <property type="protein sequence ID" value="CAK4034183.1"/>
    <property type="molecule type" value="Genomic_DNA"/>
</dbReference>
<dbReference type="CDD" id="cd08570">
    <property type="entry name" value="GDPD_YPL206cp_fungi"/>
    <property type="match status" value="1"/>
</dbReference>
<reference evidence="3" key="1">
    <citation type="submission" date="2023-11" db="EMBL/GenBank/DDBJ databases">
        <authorList>
            <person name="Alioto T."/>
            <person name="Alioto T."/>
            <person name="Gomez Garrido J."/>
        </authorList>
    </citation>
    <scope>NUCLEOTIDE SEQUENCE</scope>
</reference>
<accession>A0AAI8Z826</accession>
<keyword evidence="1" id="KW-1133">Transmembrane helix</keyword>
<dbReference type="Pfam" id="PF03009">
    <property type="entry name" value="GDPD"/>
    <property type="match status" value="1"/>
</dbReference>
<dbReference type="GO" id="GO:0008081">
    <property type="term" value="F:phosphoric diester hydrolase activity"/>
    <property type="evidence" value="ECO:0007669"/>
    <property type="project" value="InterPro"/>
</dbReference>
<dbReference type="PROSITE" id="PS51704">
    <property type="entry name" value="GP_PDE"/>
    <property type="match status" value="1"/>
</dbReference>
<dbReference type="Gene3D" id="3.20.20.190">
    <property type="entry name" value="Phosphatidylinositol (PI) phosphodiesterase"/>
    <property type="match status" value="1"/>
</dbReference>
<dbReference type="InterPro" id="IPR017946">
    <property type="entry name" value="PLC-like_Pdiesterase_TIM-brl"/>
</dbReference>
<evidence type="ECO:0000313" key="3">
    <source>
        <dbReference type="EMBL" id="CAK4034183.1"/>
    </source>
</evidence>
<keyword evidence="4" id="KW-1185">Reference proteome</keyword>